<dbReference type="InterPro" id="IPR013517">
    <property type="entry name" value="FG-GAP"/>
</dbReference>
<dbReference type="Gene3D" id="2.115.10.10">
    <property type="entry name" value="Tachylectin 2"/>
    <property type="match status" value="1"/>
</dbReference>
<sequence>MGTFRALAVKSAVLAAVLLSSTVAGLPPAVAKDGIESAPQASSYIPPIVGLPFVGSELTLGITQFQKCKTEEAPNGFVLEWLSNGVPLPAERQGEFLKLIPEDRGKRISMNVHTQCAVPQVFYSRVTRPIEASSRAMGWTGRGNFELLGRTDGGDLVLYPRTYEPHWVYWGPGMELLQFPSSWDEPRVVGTGWNIFDIVFSPGDFDGDGHNDILGRDSAGNLHLYPGDGEGGWLPPKQVGSGWGIFDSIVGPGDFDGDGLNDVLARDRSGNLHLYPGSGDGGWLAASQVGAGWQVFDKIIAAGDSTGDGTADIFARDRSGFLYQYPSDGYGGWAGPSLVGHGWDEMAEISSAGPSEKSYNISSSELIAYTHDGDLFRYDNIGIDGRYSLFKQGQIGNGWDIFSSLI</sequence>
<protein>
    <submittedName>
        <fullName evidence="3">FG-GAP repeat domain protein</fullName>
    </submittedName>
</protein>
<organism evidence="3 4">
    <name type="scientific">Paenarthrobacter aurescens (strain TC1)</name>
    <dbReference type="NCBI Taxonomy" id="290340"/>
    <lineage>
        <taxon>Bacteria</taxon>
        <taxon>Bacillati</taxon>
        <taxon>Actinomycetota</taxon>
        <taxon>Actinomycetes</taxon>
        <taxon>Micrococcales</taxon>
        <taxon>Micrococcaceae</taxon>
        <taxon>Paenarthrobacter</taxon>
    </lineage>
</organism>
<dbReference type="Pfam" id="PF13517">
    <property type="entry name" value="FG-GAP_3"/>
    <property type="match status" value="1"/>
</dbReference>
<dbReference type="RefSeq" id="WP_011775828.1">
    <property type="nucleotide sequence ID" value="NC_008711.1"/>
</dbReference>
<dbReference type="AlphaFoldDB" id="A1R9I8"/>
<dbReference type="STRING" id="290340.AAur_3203"/>
<accession>A1R9I8</accession>
<feature type="chain" id="PRO_5038891793" evidence="2">
    <location>
        <begin position="26"/>
        <end position="406"/>
    </location>
</feature>
<evidence type="ECO:0000313" key="4">
    <source>
        <dbReference type="Proteomes" id="UP000000637"/>
    </source>
</evidence>
<proteinExistence type="predicted"/>
<evidence type="ECO:0000313" key="3">
    <source>
        <dbReference type="EMBL" id="ABM07818.1"/>
    </source>
</evidence>
<dbReference type="HOGENOM" id="CLU_724901_0_0_11"/>
<feature type="signal peptide" evidence="2">
    <location>
        <begin position="1"/>
        <end position="25"/>
    </location>
</feature>
<dbReference type="InterPro" id="IPR028994">
    <property type="entry name" value="Integrin_alpha_N"/>
</dbReference>
<keyword evidence="4" id="KW-1185">Reference proteome</keyword>
<keyword evidence="1 2" id="KW-0732">Signal</keyword>
<dbReference type="Proteomes" id="UP000000637">
    <property type="component" value="Chromosome"/>
</dbReference>
<name>A1R9I8_PAEAT</name>
<dbReference type="PANTHER" id="PTHR44103:SF1">
    <property type="entry name" value="PROPROTEIN CONVERTASE P"/>
    <property type="match status" value="1"/>
</dbReference>
<dbReference type="EMBL" id="CP000474">
    <property type="protein sequence ID" value="ABM07818.1"/>
    <property type="molecule type" value="Genomic_DNA"/>
</dbReference>
<gene>
    <name evidence="3" type="ordered locus">AAur_3203</name>
</gene>
<dbReference type="eggNOG" id="COG5640">
    <property type="taxonomic scope" value="Bacteria"/>
</dbReference>
<dbReference type="PANTHER" id="PTHR44103">
    <property type="entry name" value="PROPROTEIN CONVERTASE P"/>
    <property type="match status" value="1"/>
</dbReference>
<dbReference type="Gene3D" id="2.20.25.650">
    <property type="entry name" value="Tachylectin-2-like"/>
    <property type="match status" value="1"/>
</dbReference>
<evidence type="ECO:0000256" key="1">
    <source>
        <dbReference type="ARBA" id="ARBA00022729"/>
    </source>
</evidence>
<evidence type="ECO:0000256" key="2">
    <source>
        <dbReference type="SAM" id="SignalP"/>
    </source>
</evidence>
<dbReference type="KEGG" id="aau:AAur_3203"/>
<dbReference type="SUPFAM" id="SSF69318">
    <property type="entry name" value="Integrin alpha N-terminal domain"/>
    <property type="match status" value="1"/>
</dbReference>
<reference evidence="3 4" key="1">
    <citation type="journal article" date="2006" name="PLoS Genet.">
        <title>Secrets of soil survival revealed by the genome sequence of Arthrobacter aurescens TC1.</title>
        <authorList>
            <person name="Mongodin E.F."/>
            <person name="Shapir N."/>
            <person name="Daugherty S.C."/>
            <person name="DeBoy R.T."/>
            <person name="Emerson J.B."/>
            <person name="Shvartzbeyn A."/>
            <person name="Radune D."/>
            <person name="Vamathevan J."/>
            <person name="Riggs F."/>
            <person name="Grinberg V."/>
            <person name="Khouri H."/>
            <person name="Wackett L.P."/>
            <person name="Nelson K.E."/>
            <person name="Sadowsky M.J."/>
        </authorList>
    </citation>
    <scope>NUCLEOTIDE SEQUENCE [LARGE SCALE GENOMIC DNA]</scope>
    <source>
        <strain evidence="3 4">TC1</strain>
    </source>
</reference>